<feature type="compositionally biased region" description="Basic and acidic residues" evidence="7">
    <location>
        <begin position="524"/>
        <end position="538"/>
    </location>
</feature>
<dbReference type="CDD" id="cd04465">
    <property type="entry name" value="S1_RPS1_repeat_ec2_hs2"/>
    <property type="match status" value="1"/>
</dbReference>
<feature type="domain" description="S1 motif" evidence="8">
    <location>
        <begin position="192"/>
        <end position="260"/>
    </location>
</feature>
<dbReference type="CDD" id="cd05687">
    <property type="entry name" value="S1_RPS1_repeat_ec1_hs1"/>
    <property type="match status" value="1"/>
</dbReference>
<dbReference type="FunFam" id="2.40.50.140:FF:000016">
    <property type="entry name" value="30S ribosomal protein S1"/>
    <property type="match status" value="1"/>
</dbReference>
<dbReference type="EMBL" id="PVTM01000016">
    <property type="protein sequence ID" value="PRY68709.1"/>
    <property type="molecule type" value="Genomic_DNA"/>
</dbReference>
<dbReference type="FunFam" id="2.40.50.140:FF:000011">
    <property type="entry name" value="30S ribosomal protein S1"/>
    <property type="match status" value="1"/>
</dbReference>
<feature type="domain" description="S1 motif" evidence="8">
    <location>
        <begin position="21"/>
        <end position="87"/>
    </location>
</feature>
<feature type="domain" description="S1 motif" evidence="8">
    <location>
        <begin position="451"/>
        <end position="520"/>
    </location>
</feature>
<dbReference type="InterPro" id="IPR000110">
    <property type="entry name" value="Ribosomal_bS1"/>
</dbReference>
<evidence type="ECO:0000256" key="3">
    <source>
        <dbReference type="ARBA" id="ARBA00022884"/>
    </source>
</evidence>
<dbReference type="GO" id="GO:0003735">
    <property type="term" value="F:structural constituent of ribosome"/>
    <property type="evidence" value="ECO:0007669"/>
    <property type="project" value="InterPro"/>
</dbReference>
<evidence type="ECO:0000256" key="7">
    <source>
        <dbReference type="SAM" id="MobiDB-lite"/>
    </source>
</evidence>
<dbReference type="InterPro" id="IPR012340">
    <property type="entry name" value="NA-bd_OB-fold"/>
</dbReference>
<dbReference type="RefSeq" id="WP_106232175.1">
    <property type="nucleotide sequence ID" value="NZ_PVTM01000016.1"/>
</dbReference>
<dbReference type="NCBIfam" id="NF004952">
    <property type="entry name" value="PRK06299.1-2"/>
    <property type="match status" value="1"/>
</dbReference>
<name>A0A2T0VEU4_9GAMM</name>
<dbReference type="NCBIfam" id="NF004951">
    <property type="entry name" value="PRK06299.1-1"/>
    <property type="match status" value="1"/>
</dbReference>
<dbReference type="NCBIfam" id="NF004954">
    <property type="entry name" value="PRK06299.1-4"/>
    <property type="match status" value="1"/>
</dbReference>
<sequence length="558" mass="61446">MSESFAELFEQSLQDINMEPGAIVAATIVDIDGDWVTVNAGLKSEGQIPAAQFRDDNGELTIAVGDEVHVALEAVEDGFGETRLSREKAKRAEAWKVLEAAFEKEEIVKGVINGKVKGGFTVDVDSIRAFLPGSLVDVRPVRDTTHLENKELDFKVIKLDAKRNNVVVSRRAVLEAENSAEREALLATLQEGQQIIGIVKNLTDYGAFVDLGGVDGLLHITDMAWKRIKHPSEIVAVGDEITVKVLKFDRERNRVSLGLKQLGEDPWVNIKDRYPEGTKVHAKVTNLTDYGCFAELEEGVEGLVHVSEMDWTNKNIHPSKVVQVGDDVDVMVLDIDEERRRISLGIKQCTTNPWEDFNARYNKGDRVTGTIKSITDFGIFIGLEGGIDGLVHLSDISWTDTGEEAVRQFKKGDEAEAVILSIDPERERISLGIKQLDTDPVSEFLAVNDKGSIVTGRVVEVDAKEAQVELATDVVAVLKASEISADRVEDARNVLSEGDSVEARIIGVDRKNRQIALSIKAKDQDDTRQNLKKLREESTESGGPTTIGDLIKQQMGQD</sequence>
<evidence type="ECO:0000256" key="4">
    <source>
        <dbReference type="ARBA" id="ARBA00022980"/>
    </source>
</evidence>
<dbReference type="FunFam" id="2.40.50.140:FF:000021">
    <property type="entry name" value="30S ribosomal protein S1"/>
    <property type="match status" value="1"/>
</dbReference>
<feature type="domain" description="S1 motif" evidence="8">
    <location>
        <begin position="105"/>
        <end position="171"/>
    </location>
</feature>
<gene>
    <name evidence="9" type="ORF">BCL64_11657</name>
</gene>
<organism evidence="9 10">
    <name type="scientific">Halomonas ventosae</name>
    <dbReference type="NCBI Taxonomy" id="229007"/>
    <lineage>
        <taxon>Bacteria</taxon>
        <taxon>Pseudomonadati</taxon>
        <taxon>Pseudomonadota</taxon>
        <taxon>Gammaproteobacteria</taxon>
        <taxon>Oceanospirillales</taxon>
        <taxon>Halomonadaceae</taxon>
        <taxon>Halomonas</taxon>
    </lineage>
</organism>
<dbReference type="InterPro" id="IPR003029">
    <property type="entry name" value="S1_domain"/>
</dbReference>
<dbReference type="Gene3D" id="2.40.50.140">
    <property type="entry name" value="Nucleic acid-binding proteins"/>
    <property type="match status" value="6"/>
</dbReference>
<dbReference type="FunFam" id="2.40.50.140:FF:000018">
    <property type="entry name" value="30S ribosomal protein S1"/>
    <property type="match status" value="1"/>
</dbReference>
<evidence type="ECO:0000256" key="6">
    <source>
        <dbReference type="PIRNR" id="PIRNR002111"/>
    </source>
</evidence>
<dbReference type="SMART" id="SM00316">
    <property type="entry name" value="S1"/>
    <property type="match status" value="6"/>
</dbReference>
<dbReference type="InterPro" id="IPR035104">
    <property type="entry name" value="Ribosomal_protein_S1-like"/>
</dbReference>
<keyword evidence="2" id="KW-0677">Repeat</keyword>
<evidence type="ECO:0000256" key="2">
    <source>
        <dbReference type="ARBA" id="ARBA00022737"/>
    </source>
</evidence>
<dbReference type="CDD" id="cd05688">
    <property type="entry name" value="S1_RPS1_repeat_ec3"/>
    <property type="match status" value="1"/>
</dbReference>
<comment type="function">
    <text evidence="6">Binds mRNA; thus facilitating recognition of the initiation point. It is needed to translate mRNA with a short Shine-Dalgarno (SD) purine-rich sequence.</text>
</comment>
<dbReference type="PANTHER" id="PTHR10724:SF7">
    <property type="entry name" value="SMALL RIBOSOMAL SUBUNIT PROTEIN BS1C"/>
    <property type="match status" value="1"/>
</dbReference>
<accession>A0A2T0VEU4</accession>
<dbReference type="PROSITE" id="PS50889">
    <property type="entry name" value="S4"/>
    <property type="match status" value="1"/>
</dbReference>
<dbReference type="PANTHER" id="PTHR10724">
    <property type="entry name" value="30S RIBOSOMAL PROTEIN S1"/>
    <property type="match status" value="1"/>
</dbReference>
<dbReference type="FunFam" id="2.40.50.140:FF:000017">
    <property type="entry name" value="30S ribosomal protein S1"/>
    <property type="match status" value="1"/>
</dbReference>
<evidence type="ECO:0000256" key="5">
    <source>
        <dbReference type="ARBA" id="ARBA00023274"/>
    </source>
</evidence>
<dbReference type="Proteomes" id="UP000239896">
    <property type="component" value="Unassembled WGS sequence"/>
</dbReference>
<proteinExistence type="inferred from homology"/>
<comment type="caution">
    <text evidence="9">The sequence shown here is derived from an EMBL/GenBank/DDBJ whole genome shotgun (WGS) entry which is preliminary data.</text>
</comment>
<dbReference type="GO" id="GO:0022627">
    <property type="term" value="C:cytosolic small ribosomal subunit"/>
    <property type="evidence" value="ECO:0007669"/>
    <property type="project" value="TreeGrafter"/>
</dbReference>
<dbReference type="CDD" id="cd05691">
    <property type="entry name" value="S1_RPS1_repeat_ec6"/>
    <property type="match status" value="1"/>
</dbReference>
<feature type="domain" description="S1 motif" evidence="8">
    <location>
        <begin position="277"/>
        <end position="347"/>
    </location>
</feature>
<feature type="domain" description="S1 motif" evidence="8">
    <location>
        <begin position="364"/>
        <end position="434"/>
    </location>
</feature>
<dbReference type="AlphaFoldDB" id="A0A2T0VEU4"/>
<keyword evidence="10" id="KW-1185">Reference proteome</keyword>
<evidence type="ECO:0000256" key="1">
    <source>
        <dbReference type="ARBA" id="ARBA00006767"/>
    </source>
</evidence>
<dbReference type="GO" id="GO:0006412">
    <property type="term" value="P:translation"/>
    <property type="evidence" value="ECO:0007669"/>
    <property type="project" value="InterPro"/>
</dbReference>
<dbReference type="NCBIfam" id="TIGR00717">
    <property type="entry name" value="rpsA"/>
    <property type="match status" value="1"/>
</dbReference>
<dbReference type="PROSITE" id="PS50126">
    <property type="entry name" value="S1"/>
    <property type="match status" value="6"/>
</dbReference>
<dbReference type="SUPFAM" id="SSF50249">
    <property type="entry name" value="Nucleic acid-binding proteins"/>
    <property type="match status" value="6"/>
</dbReference>
<dbReference type="InterPro" id="IPR050437">
    <property type="entry name" value="Ribos_protein_bS1-like"/>
</dbReference>
<dbReference type="Pfam" id="PF00575">
    <property type="entry name" value="S1"/>
    <property type="match status" value="6"/>
</dbReference>
<evidence type="ECO:0000259" key="8">
    <source>
        <dbReference type="PROSITE" id="PS50126"/>
    </source>
</evidence>
<dbReference type="PRINTS" id="PR00681">
    <property type="entry name" value="RIBOSOMALS1"/>
</dbReference>
<dbReference type="GO" id="GO:0003729">
    <property type="term" value="F:mRNA binding"/>
    <property type="evidence" value="ECO:0007669"/>
    <property type="project" value="TreeGrafter"/>
</dbReference>
<dbReference type="PIRSF" id="PIRSF002111">
    <property type="entry name" value="RpsA"/>
    <property type="match status" value="1"/>
</dbReference>
<comment type="similarity">
    <text evidence="1 6">Belongs to the bacterial ribosomal protein bS1 family.</text>
</comment>
<keyword evidence="5 6" id="KW-0687">Ribonucleoprotein</keyword>
<protein>
    <recommendedName>
        <fullName evidence="6">30S ribosomal protein S1</fullName>
    </recommendedName>
</protein>
<reference evidence="9 10" key="1">
    <citation type="submission" date="2018-03" db="EMBL/GenBank/DDBJ databases">
        <title>Comparative analysis of microorganisms from saline springs in Andes Mountain Range, Colombia.</title>
        <authorList>
            <person name="Rubin E."/>
        </authorList>
    </citation>
    <scope>NUCLEOTIDE SEQUENCE [LARGE SCALE GENOMIC DNA]</scope>
    <source>
        <strain evidence="9 10">USBA 854</strain>
    </source>
</reference>
<evidence type="ECO:0000313" key="9">
    <source>
        <dbReference type="EMBL" id="PRY68709.1"/>
    </source>
</evidence>
<feature type="region of interest" description="Disordered" evidence="7">
    <location>
        <begin position="524"/>
        <end position="558"/>
    </location>
</feature>
<keyword evidence="4 6" id="KW-0689">Ribosomal protein</keyword>
<keyword evidence="3 6" id="KW-0694">RNA-binding</keyword>
<evidence type="ECO:0000313" key="10">
    <source>
        <dbReference type="Proteomes" id="UP000239896"/>
    </source>
</evidence>